<gene>
    <name evidence="2" type="ORF">GCM10022224_090770</name>
</gene>
<feature type="compositionally biased region" description="Low complexity" evidence="1">
    <location>
        <begin position="149"/>
        <end position="160"/>
    </location>
</feature>
<feature type="region of interest" description="Disordered" evidence="1">
    <location>
        <begin position="126"/>
        <end position="160"/>
    </location>
</feature>
<protein>
    <submittedName>
        <fullName evidence="2">Uncharacterized protein</fullName>
    </submittedName>
</protein>
<accession>A0ABP7DWJ2</accession>
<comment type="caution">
    <text evidence="2">The sequence shown here is derived from an EMBL/GenBank/DDBJ whole genome shotgun (WGS) entry which is preliminary data.</text>
</comment>
<evidence type="ECO:0000256" key="1">
    <source>
        <dbReference type="SAM" id="MobiDB-lite"/>
    </source>
</evidence>
<name>A0ABP7DWJ2_9ACTN</name>
<reference evidence="3" key="1">
    <citation type="journal article" date="2019" name="Int. J. Syst. Evol. Microbiol.">
        <title>The Global Catalogue of Microorganisms (GCM) 10K type strain sequencing project: providing services to taxonomists for standard genome sequencing and annotation.</title>
        <authorList>
            <consortium name="The Broad Institute Genomics Platform"/>
            <consortium name="The Broad Institute Genome Sequencing Center for Infectious Disease"/>
            <person name="Wu L."/>
            <person name="Ma J."/>
        </authorList>
    </citation>
    <scope>NUCLEOTIDE SEQUENCE [LARGE SCALE GENOMIC DNA]</scope>
    <source>
        <strain evidence="3">JCM 16904</strain>
    </source>
</reference>
<dbReference type="Proteomes" id="UP001500902">
    <property type="component" value="Unassembled WGS sequence"/>
</dbReference>
<evidence type="ECO:0000313" key="3">
    <source>
        <dbReference type="Proteomes" id="UP001500902"/>
    </source>
</evidence>
<sequence>MFGLLAVAGRRRGAAGQIGPLLDADTPLFSAALAEVERRLTQRIEEVIVRRDMLRRLADGDRALLPDRAVALLERMSGLGFPADAVATAREGWMPARALVPEGFDDYLTDVEHALEDPRFVDLIKPATQASATNRTTRASPSSPPPWPTTCSPTPHSSRS</sequence>
<dbReference type="EMBL" id="BAAAZP010000212">
    <property type="protein sequence ID" value="GAA3711148.1"/>
    <property type="molecule type" value="Genomic_DNA"/>
</dbReference>
<feature type="compositionally biased region" description="Low complexity" evidence="1">
    <location>
        <begin position="127"/>
        <end position="141"/>
    </location>
</feature>
<organism evidence="2 3">
    <name type="scientific">Nonomuraea antimicrobica</name>
    <dbReference type="NCBI Taxonomy" id="561173"/>
    <lineage>
        <taxon>Bacteria</taxon>
        <taxon>Bacillati</taxon>
        <taxon>Actinomycetota</taxon>
        <taxon>Actinomycetes</taxon>
        <taxon>Streptosporangiales</taxon>
        <taxon>Streptosporangiaceae</taxon>
        <taxon>Nonomuraea</taxon>
    </lineage>
</organism>
<keyword evidence="3" id="KW-1185">Reference proteome</keyword>
<evidence type="ECO:0000313" key="2">
    <source>
        <dbReference type="EMBL" id="GAA3711148.1"/>
    </source>
</evidence>
<proteinExistence type="predicted"/>